<dbReference type="SUPFAM" id="SSF50692">
    <property type="entry name" value="ADC-like"/>
    <property type="match status" value="1"/>
</dbReference>
<dbReference type="GO" id="GO:0051536">
    <property type="term" value="F:iron-sulfur cluster binding"/>
    <property type="evidence" value="ECO:0007669"/>
    <property type="project" value="UniProtKB-KW"/>
</dbReference>
<proteinExistence type="inferred from homology"/>
<keyword evidence="10" id="KW-1185">Reference proteome</keyword>
<evidence type="ECO:0000256" key="7">
    <source>
        <dbReference type="ARBA" id="ARBA00023014"/>
    </source>
</evidence>
<keyword evidence="5 9" id="KW-0560">Oxidoreductase</keyword>
<sequence length="675" mass="73117">MDVAGDIEIKTTCPRDCYDACGISVVVREGEIHKVKGDPDHAVTRGSLCQKCAIAYNGAFLDPGQRLAFPMKRVGKKGDAAFQAVTWNYALSDIAKRLEKMLSNRDPSTILHTHYTGTVSMIAGWFPMRFFNRLGATEVDPDTICNKAGHVVLEHMFGTSLTGFDPEQIAHAKTLLIWGGNPSSTAPHMHSDWIGSSQAKVIVIDPIAHETAQAADLYLQLRPGSDAALAFGLLHVIKREGLLDRAFLDAHTVGFDLVEPAIDAATPDVTAAKTGVPAGLIEDAAMQFGTGPALLWLGQGMQRQPRGGNAFRSAALLSVATGYLGRKGAGFCYMNGPETRGVDMDFITGEELRSDGGSSISHIDLADTLADPARASALFTWNNNVLASSPNQSKLRAALSREDLFTVVSDLFLTDTAAYADYVLPAASFFEFDDLIFPYFNNTMSAQTGAIPPLGESLPNQEIFRRLARRMGYEEPALYESDRSIIDRLMSQTSYDGDFEDLQAAGTVRLFDNPPIQFESLEFATPSGKIEVACESLQQMGQPLVPEPHADEESREGWLRVLSPASPWLMNSTYCNDRKIQSRMGAAKCFLAASELERRGLKDGDRVMLRNETGAVALEAAVSDAVPEGVALVYKGRWLGRSHRDANVNVLNIGLKADVAESTAVHGVAAELIPA</sequence>
<dbReference type="SMART" id="SM00926">
    <property type="entry name" value="Molybdop_Fe4S4"/>
    <property type="match status" value="1"/>
</dbReference>
<dbReference type="InterPro" id="IPR006963">
    <property type="entry name" value="Mopterin_OxRdtase_4Fe-4S_dom"/>
</dbReference>
<dbReference type="InterPro" id="IPR009010">
    <property type="entry name" value="Asp_de-COase-like_dom_sf"/>
</dbReference>
<dbReference type="PANTHER" id="PTHR43742">
    <property type="entry name" value="TRIMETHYLAMINE-N-OXIDE REDUCTASE"/>
    <property type="match status" value="1"/>
</dbReference>
<gene>
    <name evidence="9" type="ORF">A7A08_02979</name>
</gene>
<dbReference type="InterPro" id="IPR050612">
    <property type="entry name" value="Prok_Mopterin_Oxidored"/>
</dbReference>
<dbReference type="OrthoDB" id="9810782at2"/>
<evidence type="ECO:0000256" key="6">
    <source>
        <dbReference type="ARBA" id="ARBA00023004"/>
    </source>
</evidence>
<comment type="caution">
    <text evidence="9">The sequence shown here is derived from an EMBL/GenBank/DDBJ whole genome shotgun (WGS) entry which is preliminary data.</text>
</comment>
<dbReference type="SUPFAM" id="SSF53706">
    <property type="entry name" value="Formate dehydrogenase/DMSO reductase, domains 1-3"/>
    <property type="match status" value="1"/>
</dbReference>
<accession>A0A1E2RV40</accession>
<dbReference type="AlphaFoldDB" id="A0A1E2RV40"/>
<dbReference type="EMBL" id="MASI01000010">
    <property type="protein sequence ID" value="ODA66126.1"/>
    <property type="molecule type" value="Genomic_DNA"/>
</dbReference>
<dbReference type="Gene3D" id="3.40.50.740">
    <property type="match status" value="1"/>
</dbReference>
<dbReference type="Gene3D" id="3.40.228.10">
    <property type="entry name" value="Dimethylsulfoxide Reductase, domain 2"/>
    <property type="match status" value="1"/>
</dbReference>
<evidence type="ECO:0000256" key="5">
    <source>
        <dbReference type="ARBA" id="ARBA00023002"/>
    </source>
</evidence>
<keyword evidence="6" id="KW-0408">Iron</keyword>
<dbReference type="Proteomes" id="UP000095087">
    <property type="component" value="Unassembled WGS sequence"/>
</dbReference>
<dbReference type="Pfam" id="PF01568">
    <property type="entry name" value="Molydop_binding"/>
    <property type="match status" value="1"/>
</dbReference>
<protein>
    <submittedName>
        <fullName evidence="9">Dimethyl sulfoxide reductase DmsA</fullName>
        <ecNumber evidence="9">1.8.5.3</ecNumber>
    </submittedName>
</protein>
<dbReference type="STRING" id="1177755.A7A08_02979"/>
<evidence type="ECO:0000256" key="3">
    <source>
        <dbReference type="ARBA" id="ARBA00022505"/>
    </source>
</evidence>
<evidence type="ECO:0000256" key="4">
    <source>
        <dbReference type="ARBA" id="ARBA00022723"/>
    </source>
</evidence>
<dbReference type="PROSITE" id="PS51669">
    <property type="entry name" value="4FE4S_MOW_BIS_MGD"/>
    <property type="match status" value="1"/>
</dbReference>
<dbReference type="GO" id="GO:0016491">
    <property type="term" value="F:oxidoreductase activity"/>
    <property type="evidence" value="ECO:0007669"/>
    <property type="project" value="UniProtKB-KW"/>
</dbReference>
<evidence type="ECO:0000313" key="9">
    <source>
        <dbReference type="EMBL" id="ODA66126.1"/>
    </source>
</evidence>
<reference evidence="9" key="1">
    <citation type="submission" date="2016-07" db="EMBL/GenBank/DDBJ databases">
        <title>Draft genome sequence of Methyloligella halotolerans C2T (VKM B-2706T=CCUG 61687T=DSM 25045T), a halotolerant polyhydroxybutyrate accumulating methylotroph.</title>
        <authorList>
            <person name="Vasilenko O.V."/>
            <person name="Doronina N.V."/>
            <person name="Poroshina M.N."/>
            <person name="Tarlachkov S.V."/>
            <person name="Trotsenko Y.A."/>
        </authorList>
    </citation>
    <scope>NUCLEOTIDE SEQUENCE [LARGE SCALE GENOMIC DNA]</scope>
    <source>
        <strain evidence="9">VKM B-2706</strain>
    </source>
</reference>
<name>A0A1E2RV40_9HYPH</name>
<keyword evidence="7" id="KW-0411">Iron-sulfur</keyword>
<dbReference type="Gene3D" id="3.30.2070.10">
    <property type="entry name" value="Formate dehydrogenase/DMSO reductase"/>
    <property type="match status" value="1"/>
</dbReference>
<dbReference type="InterPro" id="IPR006655">
    <property type="entry name" value="Mopterin_OxRdtase_prok_CS"/>
</dbReference>
<dbReference type="Pfam" id="PF04879">
    <property type="entry name" value="Molybdop_Fe4S4"/>
    <property type="match status" value="1"/>
</dbReference>
<dbReference type="Gene3D" id="2.20.25.90">
    <property type="entry name" value="ADC-like domains"/>
    <property type="match status" value="1"/>
</dbReference>
<comment type="cofactor">
    <cofactor evidence="1">
        <name>Mo-bis(molybdopterin guanine dinucleotide)</name>
        <dbReference type="ChEBI" id="CHEBI:60539"/>
    </cofactor>
</comment>
<evidence type="ECO:0000256" key="1">
    <source>
        <dbReference type="ARBA" id="ARBA00001942"/>
    </source>
</evidence>
<comment type="similarity">
    <text evidence="2">Belongs to the prokaryotic molybdopterin-containing oxidoreductase family.</text>
</comment>
<dbReference type="PANTHER" id="PTHR43742:SF6">
    <property type="entry name" value="OXIDOREDUCTASE YYAE-RELATED"/>
    <property type="match status" value="1"/>
</dbReference>
<dbReference type="PROSITE" id="PS00490">
    <property type="entry name" value="MOLYBDOPTERIN_PROK_2"/>
    <property type="match status" value="1"/>
</dbReference>
<organism evidence="9 10">
    <name type="scientific">Methyloligella halotolerans</name>
    <dbReference type="NCBI Taxonomy" id="1177755"/>
    <lineage>
        <taxon>Bacteria</taxon>
        <taxon>Pseudomonadati</taxon>
        <taxon>Pseudomonadota</taxon>
        <taxon>Alphaproteobacteria</taxon>
        <taxon>Hyphomicrobiales</taxon>
        <taxon>Hyphomicrobiaceae</taxon>
        <taxon>Methyloligella</taxon>
    </lineage>
</organism>
<evidence type="ECO:0000259" key="8">
    <source>
        <dbReference type="PROSITE" id="PS51669"/>
    </source>
</evidence>
<feature type="domain" description="4Fe-4S Mo/W bis-MGD-type" evidence="8">
    <location>
        <begin position="6"/>
        <end position="63"/>
    </location>
</feature>
<dbReference type="RefSeq" id="WP_069096119.1">
    <property type="nucleotide sequence ID" value="NZ_MASI01000010.1"/>
</dbReference>
<dbReference type="GO" id="GO:0043546">
    <property type="term" value="F:molybdopterin cofactor binding"/>
    <property type="evidence" value="ECO:0007669"/>
    <property type="project" value="InterPro"/>
</dbReference>
<evidence type="ECO:0000313" key="10">
    <source>
        <dbReference type="Proteomes" id="UP000095087"/>
    </source>
</evidence>
<dbReference type="InterPro" id="IPR006657">
    <property type="entry name" value="MoPterin_dinucl-bd_dom"/>
</dbReference>
<dbReference type="InterPro" id="IPR006656">
    <property type="entry name" value="Mopterin_OxRdtase"/>
</dbReference>
<dbReference type="EC" id="1.8.5.3" evidence="9"/>
<dbReference type="Gene3D" id="2.40.40.20">
    <property type="match status" value="1"/>
</dbReference>
<evidence type="ECO:0000256" key="2">
    <source>
        <dbReference type="ARBA" id="ARBA00010312"/>
    </source>
</evidence>
<keyword evidence="4" id="KW-0479">Metal-binding</keyword>
<keyword evidence="3" id="KW-0500">Molybdenum</keyword>
<dbReference type="GO" id="GO:0046872">
    <property type="term" value="F:metal ion binding"/>
    <property type="evidence" value="ECO:0007669"/>
    <property type="project" value="UniProtKB-KW"/>
</dbReference>
<dbReference type="Pfam" id="PF00384">
    <property type="entry name" value="Molybdopterin"/>
    <property type="match status" value="1"/>
</dbReference>